<sequence length="236" mass="26696">MLSPREFNKFDVIDAAFSYFGEDNFLDASMRKLAHCADMSCGSLYNAFADKRSLFRSTLVHSVERSFGRAIVAEPAQLSPFSKIELFFAQAVDTYVHPARSDARLLHTVGFEAESFDTDCSAIVSQTIKPIESCLTERVYAGRLQEEIIRTQPSTELGSPLLTTLLSMRIFCRLRAQRRHLEKRLSDASPIEESEDQLTLQTQTVSLHATLQAGKRREQASSRHKQKPEFFVLQQA</sequence>
<keyword evidence="1" id="KW-0805">Transcription regulation</keyword>
<dbReference type="PROSITE" id="PS50977">
    <property type="entry name" value="HTH_TETR_2"/>
    <property type="match status" value="1"/>
</dbReference>
<dbReference type="PANTHER" id="PTHR47506">
    <property type="entry name" value="TRANSCRIPTIONAL REGULATORY PROTEIN"/>
    <property type="match status" value="1"/>
</dbReference>
<keyword evidence="3" id="KW-0804">Transcription</keyword>
<dbReference type="InterPro" id="IPR009057">
    <property type="entry name" value="Homeodomain-like_sf"/>
</dbReference>
<evidence type="ECO:0000256" key="4">
    <source>
        <dbReference type="PROSITE-ProRule" id="PRU00335"/>
    </source>
</evidence>
<dbReference type="SUPFAM" id="SSF46689">
    <property type="entry name" value="Homeodomain-like"/>
    <property type="match status" value="1"/>
</dbReference>
<gene>
    <name evidence="6" type="ORF">FRZ40_43730</name>
</gene>
<evidence type="ECO:0000259" key="5">
    <source>
        <dbReference type="PROSITE" id="PS50977"/>
    </source>
</evidence>
<accession>A0A5C6V8N3</accession>
<reference evidence="6 7" key="1">
    <citation type="journal article" date="2018" name="Int. J. Syst. Evol. Microbiol.">
        <title>Paraburkholderia azotifigens sp. nov., a nitrogen-fixing bacterium isolated from paddy soil.</title>
        <authorList>
            <person name="Choi G.M."/>
            <person name="Im W.T."/>
        </authorList>
    </citation>
    <scope>NUCLEOTIDE SEQUENCE [LARGE SCALE GENOMIC DNA]</scope>
    <source>
        <strain evidence="6 7">NF 2-5-3</strain>
    </source>
</reference>
<dbReference type="GO" id="GO:0003677">
    <property type="term" value="F:DNA binding"/>
    <property type="evidence" value="ECO:0007669"/>
    <property type="project" value="UniProtKB-UniRule"/>
</dbReference>
<evidence type="ECO:0000313" key="7">
    <source>
        <dbReference type="Proteomes" id="UP000321776"/>
    </source>
</evidence>
<dbReference type="RefSeq" id="WP_147238431.1">
    <property type="nucleotide sequence ID" value="NZ_VOQS01000005.1"/>
</dbReference>
<feature type="DNA-binding region" description="H-T-H motif" evidence="4">
    <location>
        <begin position="29"/>
        <end position="48"/>
    </location>
</feature>
<dbReference type="PANTHER" id="PTHR47506:SF1">
    <property type="entry name" value="HTH-TYPE TRANSCRIPTIONAL REGULATOR YJDC"/>
    <property type="match status" value="1"/>
</dbReference>
<dbReference type="Gene3D" id="1.10.10.60">
    <property type="entry name" value="Homeodomain-like"/>
    <property type="match status" value="1"/>
</dbReference>
<dbReference type="AlphaFoldDB" id="A0A5C6V8N3"/>
<dbReference type="InterPro" id="IPR001647">
    <property type="entry name" value="HTH_TetR"/>
</dbReference>
<dbReference type="EMBL" id="VOQS01000005">
    <property type="protein sequence ID" value="TXC81094.1"/>
    <property type="molecule type" value="Genomic_DNA"/>
</dbReference>
<evidence type="ECO:0000256" key="3">
    <source>
        <dbReference type="ARBA" id="ARBA00023163"/>
    </source>
</evidence>
<evidence type="ECO:0000256" key="2">
    <source>
        <dbReference type="ARBA" id="ARBA00023125"/>
    </source>
</evidence>
<dbReference type="Pfam" id="PF00440">
    <property type="entry name" value="TetR_N"/>
    <property type="match status" value="1"/>
</dbReference>
<proteinExistence type="predicted"/>
<comment type="caution">
    <text evidence="6">The sequence shown here is derived from an EMBL/GenBank/DDBJ whole genome shotgun (WGS) entry which is preliminary data.</text>
</comment>
<organism evidence="6 7">
    <name type="scientific">Paraburkholderia azotifigens</name>
    <dbReference type="NCBI Taxonomy" id="2057004"/>
    <lineage>
        <taxon>Bacteria</taxon>
        <taxon>Pseudomonadati</taxon>
        <taxon>Pseudomonadota</taxon>
        <taxon>Betaproteobacteria</taxon>
        <taxon>Burkholderiales</taxon>
        <taxon>Burkholderiaceae</taxon>
        <taxon>Paraburkholderia</taxon>
    </lineage>
</organism>
<feature type="domain" description="HTH tetR-type" evidence="5">
    <location>
        <begin position="6"/>
        <end position="66"/>
    </location>
</feature>
<evidence type="ECO:0000256" key="1">
    <source>
        <dbReference type="ARBA" id="ARBA00023015"/>
    </source>
</evidence>
<name>A0A5C6V8N3_9BURK</name>
<keyword evidence="2 4" id="KW-0238">DNA-binding</keyword>
<protein>
    <submittedName>
        <fullName evidence="6">TetR/AcrR family transcriptional regulator</fullName>
    </submittedName>
</protein>
<evidence type="ECO:0000313" key="6">
    <source>
        <dbReference type="EMBL" id="TXC81094.1"/>
    </source>
</evidence>
<dbReference type="Gene3D" id="1.10.357.10">
    <property type="entry name" value="Tetracycline Repressor, domain 2"/>
    <property type="match status" value="1"/>
</dbReference>
<dbReference type="Proteomes" id="UP000321776">
    <property type="component" value="Unassembled WGS sequence"/>
</dbReference>